<comment type="similarity">
    <text evidence="1">Belongs to the sodium:galactoside symporter (TC 2.A.2) family.</text>
</comment>
<evidence type="ECO:0000313" key="3">
    <source>
        <dbReference type="EMBL" id="WCT74344.1"/>
    </source>
</evidence>
<dbReference type="PANTHER" id="PTHR11328:SF24">
    <property type="entry name" value="MAJOR FACILITATOR SUPERFAMILY (MFS) PROFILE DOMAIN-CONTAINING PROTEIN"/>
    <property type="match status" value="1"/>
</dbReference>
<feature type="transmembrane region" description="Helical" evidence="2">
    <location>
        <begin position="86"/>
        <end position="106"/>
    </location>
</feature>
<dbReference type="EMBL" id="CP117411">
    <property type="protein sequence ID" value="WCT74344.1"/>
    <property type="molecule type" value="Genomic_DNA"/>
</dbReference>
<name>A0ABY7TMF5_9SPHN</name>
<proteinExistence type="inferred from homology"/>
<protein>
    <submittedName>
        <fullName evidence="3">MFS transporter</fullName>
    </submittedName>
</protein>
<dbReference type="InterPro" id="IPR036259">
    <property type="entry name" value="MFS_trans_sf"/>
</dbReference>
<dbReference type="PANTHER" id="PTHR11328">
    <property type="entry name" value="MAJOR FACILITATOR SUPERFAMILY DOMAIN-CONTAINING PROTEIN"/>
    <property type="match status" value="1"/>
</dbReference>
<dbReference type="InterPro" id="IPR039672">
    <property type="entry name" value="MFS_2"/>
</dbReference>
<feature type="transmembrane region" description="Helical" evidence="2">
    <location>
        <begin position="158"/>
        <end position="179"/>
    </location>
</feature>
<feature type="transmembrane region" description="Helical" evidence="2">
    <location>
        <begin position="376"/>
        <end position="395"/>
    </location>
</feature>
<keyword evidence="2" id="KW-0472">Membrane</keyword>
<feature type="transmembrane region" description="Helical" evidence="2">
    <location>
        <begin position="45"/>
        <end position="65"/>
    </location>
</feature>
<keyword evidence="2" id="KW-0812">Transmembrane</keyword>
<dbReference type="Gene3D" id="1.20.1250.20">
    <property type="entry name" value="MFS general substrate transporter like domains"/>
    <property type="match status" value="1"/>
</dbReference>
<dbReference type="SUPFAM" id="SSF103473">
    <property type="entry name" value="MFS general substrate transporter"/>
    <property type="match status" value="1"/>
</dbReference>
<evidence type="ECO:0000256" key="2">
    <source>
        <dbReference type="SAM" id="Phobius"/>
    </source>
</evidence>
<organism evidence="3 4">
    <name type="scientific">Sphingomonas naphthae</name>
    <dbReference type="NCBI Taxonomy" id="1813468"/>
    <lineage>
        <taxon>Bacteria</taxon>
        <taxon>Pseudomonadati</taxon>
        <taxon>Pseudomonadota</taxon>
        <taxon>Alphaproteobacteria</taxon>
        <taxon>Sphingomonadales</taxon>
        <taxon>Sphingomonadaceae</taxon>
        <taxon>Sphingomonas</taxon>
    </lineage>
</organism>
<gene>
    <name evidence="3" type="ORF">PQ455_03695</name>
</gene>
<keyword evidence="2" id="KW-1133">Transmembrane helix</keyword>
<feature type="transmembrane region" description="Helical" evidence="2">
    <location>
        <begin position="407"/>
        <end position="430"/>
    </location>
</feature>
<keyword evidence="4" id="KW-1185">Reference proteome</keyword>
<feature type="transmembrane region" description="Helical" evidence="2">
    <location>
        <begin position="112"/>
        <end position="137"/>
    </location>
</feature>
<feature type="transmembrane region" description="Helical" evidence="2">
    <location>
        <begin position="326"/>
        <end position="355"/>
    </location>
</feature>
<sequence>MTGPAGAFHLKLRHYLSYGVGQIGNQVMRDVPGAMLLFYMTNALSIPPSYAGLAILIPKLWIIIADPMVGMLSDRTHTRIGARKPYLIGGSLISGLTFMLLFSVPVPDSEALRALLIGTLYWLLSTAFSFYSVPYLTLASELGDEPYQRTKALAFRQYFGLAGVLAGLSVAPWLIALMGGTRSGYALMGVALGTLILVTTMLTAIFVPVRQPARTAPPPGNILVQMRSAFRHRPFRIIFLASAAQLFGFGFHSSGMVYFIVYFLKLPLTTVSGFILASVAGAAIGQPLWVMLAKRHRTIVAYRWATGWYGLAHLLCLFLSPGDQWIFYAIGLFGGVGTCGLTLLSFAMLVETIGLDGPDSPRKGLFTSAYTAMEKAMLACGSFGVAAVLSLAGFVRGGGDVIQPASVSSGVAWAYVGGPAAMMIVAIFILSTYDPRRAPAPA</sequence>
<feature type="transmembrane region" description="Helical" evidence="2">
    <location>
        <begin position="301"/>
        <end position="320"/>
    </location>
</feature>
<dbReference type="RefSeq" id="WP_273689314.1">
    <property type="nucleotide sequence ID" value="NZ_CP117411.1"/>
</dbReference>
<reference evidence="3 4" key="1">
    <citation type="submission" date="2023-02" db="EMBL/GenBank/DDBJ databases">
        <title>Genome sequence of Sphingomonas naphthae.</title>
        <authorList>
            <person name="Kim S."/>
            <person name="Heo J."/>
            <person name="Kwon S.-W."/>
        </authorList>
    </citation>
    <scope>NUCLEOTIDE SEQUENCE [LARGE SCALE GENOMIC DNA]</scope>
    <source>
        <strain evidence="3 4">KACC 18716</strain>
    </source>
</reference>
<feature type="transmembrane region" description="Helical" evidence="2">
    <location>
        <begin position="270"/>
        <end position="289"/>
    </location>
</feature>
<evidence type="ECO:0000256" key="1">
    <source>
        <dbReference type="ARBA" id="ARBA00009617"/>
    </source>
</evidence>
<dbReference type="Proteomes" id="UP001220395">
    <property type="component" value="Chromosome"/>
</dbReference>
<evidence type="ECO:0000313" key="4">
    <source>
        <dbReference type="Proteomes" id="UP001220395"/>
    </source>
</evidence>
<feature type="transmembrane region" description="Helical" evidence="2">
    <location>
        <begin position="185"/>
        <end position="207"/>
    </location>
</feature>
<feature type="transmembrane region" description="Helical" evidence="2">
    <location>
        <begin position="237"/>
        <end position="264"/>
    </location>
</feature>
<accession>A0ABY7TMF5</accession>
<dbReference type="Pfam" id="PF13347">
    <property type="entry name" value="MFS_2"/>
    <property type="match status" value="1"/>
</dbReference>